<dbReference type="CDD" id="cd07516">
    <property type="entry name" value="HAD_Pase"/>
    <property type="match status" value="1"/>
</dbReference>
<dbReference type="PANTHER" id="PTHR10000:SF8">
    <property type="entry name" value="HAD SUPERFAMILY HYDROLASE-LIKE, TYPE 3"/>
    <property type="match status" value="1"/>
</dbReference>
<dbReference type="Gene3D" id="3.40.50.1000">
    <property type="entry name" value="HAD superfamily/HAD-like"/>
    <property type="match status" value="1"/>
</dbReference>
<dbReference type="Pfam" id="PF08282">
    <property type="entry name" value="Hydrolase_3"/>
    <property type="match status" value="1"/>
</dbReference>
<evidence type="ECO:0000313" key="2">
    <source>
        <dbReference type="Proteomes" id="UP000623681"/>
    </source>
</evidence>
<gene>
    <name evidence="1" type="ORF">JK634_05955</name>
</gene>
<dbReference type="SFLD" id="SFLDS00003">
    <property type="entry name" value="Haloacid_Dehalogenase"/>
    <property type="match status" value="1"/>
</dbReference>
<dbReference type="GO" id="GO:0005829">
    <property type="term" value="C:cytosol"/>
    <property type="evidence" value="ECO:0007669"/>
    <property type="project" value="TreeGrafter"/>
</dbReference>
<proteinExistence type="predicted"/>
<organism evidence="1 2">
    <name type="scientific">Clostridium paridis</name>
    <dbReference type="NCBI Taxonomy" id="2803863"/>
    <lineage>
        <taxon>Bacteria</taxon>
        <taxon>Bacillati</taxon>
        <taxon>Bacillota</taxon>
        <taxon>Clostridia</taxon>
        <taxon>Eubacteriales</taxon>
        <taxon>Clostridiaceae</taxon>
        <taxon>Clostridium</taxon>
    </lineage>
</organism>
<dbReference type="RefSeq" id="WP_202766724.1">
    <property type="nucleotide sequence ID" value="NZ_JAESWA010000019.1"/>
</dbReference>
<comment type="caution">
    <text evidence="1">The sequence shown here is derived from an EMBL/GenBank/DDBJ whole genome shotgun (WGS) entry which is preliminary data.</text>
</comment>
<dbReference type="PANTHER" id="PTHR10000">
    <property type="entry name" value="PHOSPHOSERINE PHOSPHATASE"/>
    <property type="match status" value="1"/>
</dbReference>
<dbReference type="Proteomes" id="UP000623681">
    <property type="component" value="Unassembled WGS sequence"/>
</dbReference>
<name>A0A937FG70_9CLOT</name>
<evidence type="ECO:0000313" key="1">
    <source>
        <dbReference type="EMBL" id="MBL4931342.1"/>
    </source>
</evidence>
<dbReference type="InterPro" id="IPR036412">
    <property type="entry name" value="HAD-like_sf"/>
</dbReference>
<dbReference type="NCBIfam" id="TIGR00099">
    <property type="entry name" value="Cof-subfamily"/>
    <property type="match status" value="1"/>
</dbReference>
<dbReference type="PROSITE" id="PS01229">
    <property type="entry name" value="COF_2"/>
    <property type="match status" value="1"/>
</dbReference>
<dbReference type="InterPro" id="IPR000150">
    <property type="entry name" value="Cof"/>
</dbReference>
<dbReference type="GO" id="GO:0000287">
    <property type="term" value="F:magnesium ion binding"/>
    <property type="evidence" value="ECO:0007669"/>
    <property type="project" value="TreeGrafter"/>
</dbReference>
<dbReference type="SFLD" id="SFLDG01140">
    <property type="entry name" value="C2.B:_Phosphomannomutase_and_P"/>
    <property type="match status" value="1"/>
</dbReference>
<dbReference type="SFLD" id="SFLDG01144">
    <property type="entry name" value="C2.B.4:_PGP_Like"/>
    <property type="match status" value="1"/>
</dbReference>
<dbReference type="InterPro" id="IPR006379">
    <property type="entry name" value="HAD-SF_hydro_IIB"/>
</dbReference>
<dbReference type="EMBL" id="JAESWA010000019">
    <property type="protein sequence ID" value="MBL4931342.1"/>
    <property type="molecule type" value="Genomic_DNA"/>
</dbReference>
<accession>A0A937FG70</accession>
<dbReference type="NCBIfam" id="TIGR01484">
    <property type="entry name" value="HAD-SF-IIB"/>
    <property type="match status" value="1"/>
</dbReference>
<reference evidence="1" key="1">
    <citation type="submission" date="2021-01" db="EMBL/GenBank/DDBJ databases">
        <title>Genome public.</title>
        <authorList>
            <person name="Liu C."/>
            <person name="Sun Q."/>
        </authorList>
    </citation>
    <scope>NUCLEOTIDE SEQUENCE</scope>
    <source>
        <strain evidence="1">YIM B02565</strain>
    </source>
</reference>
<sequence>MYKLIAIDMDGTLLREDKTISDKTKNTIRKAKENGIRVVLASGRPIEGLYQYLEPLDLISEEDYVLSYNGSLVQNTKTKEVIMSHCLKARDGDVLYNLSQDIGVNIHGFSKKYGMITPKVSKYSEIEALRNKFDLKVMDFRLVEDEDEYIKFMMIDEPDILTRGISLIPKEFYDKYTILRSEDIFLEFLNKESNKGVGIEALAKYLGISRDEVICVGDAENDKHMIEYAGLGVAMGNATVGIKEIAKYIAPTNEEDGVAHVIEKFML</sequence>
<dbReference type="AlphaFoldDB" id="A0A937FG70"/>
<dbReference type="Gene3D" id="3.30.1240.10">
    <property type="match status" value="1"/>
</dbReference>
<dbReference type="GO" id="GO:0016791">
    <property type="term" value="F:phosphatase activity"/>
    <property type="evidence" value="ECO:0007669"/>
    <property type="project" value="TreeGrafter"/>
</dbReference>
<protein>
    <submittedName>
        <fullName evidence="1">HAD family phosphatase</fullName>
    </submittedName>
</protein>
<keyword evidence="2" id="KW-1185">Reference proteome</keyword>
<dbReference type="SUPFAM" id="SSF56784">
    <property type="entry name" value="HAD-like"/>
    <property type="match status" value="1"/>
</dbReference>
<dbReference type="InterPro" id="IPR023214">
    <property type="entry name" value="HAD_sf"/>
</dbReference>